<name>A0A4C1WMD0_EUMVA</name>
<comment type="caution">
    <text evidence="1">The sequence shown here is derived from an EMBL/GenBank/DDBJ whole genome shotgun (WGS) entry which is preliminary data.</text>
</comment>
<dbReference type="Proteomes" id="UP000299102">
    <property type="component" value="Unassembled WGS sequence"/>
</dbReference>
<protein>
    <submittedName>
        <fullName evidence="1">Uncharacterized protein</fullName>
    </submittedName>
</protein>
<dbReference type="AlphaFoldDB" id="A0A4C1WMD0"/>
<evidence type="ECO:0000313" key="2">
    <source>
        <dbReference type="Proteomes" id="UP000299102"/>
    </source>
</evidence>
<reference evidence="1 2" key="1">
    <citation type="journal article" date="2019" name="Commun. Biol.">
        <title>The bagworm genome reveals a unique fibroin gene that provides high tensile strength.</title>
        <authorList>
            <person name="Kono N."/>
            <person name="Nakamura H."/>
            <person name="Ohtoshi R."/>
            <person name="Tomita M."/>
            <person name="Numata K."/>
            <person name="Arakawa K."/>
        </authorList>
    </citation>
    <scope>NUCLEOTIDE SEQUENCE [LARGE SCALE GENOMIC DNA]</scope>
</reference>
<dbReference type="EMBL" id="BGZK01000597">
    <property type="protein sequence ID" value="GBP52183.1"/>
    <property type="molecule type" value="Genomic_DNA"/>
</dbReference>
<evidence type="ECO:0000313" key="1">
    <source>
        <dbReference type="EMBL" id="GBP52183.1"/>
    </source>
</evidence>
<organism evidence="1 2">
    <name type="scientific">Eumeta variegata</name>
    <name type="common">Bagworm moth</name>
    <name type="synonym">Eumeta japonica</name>
    <dbReference type="NCBI Taxonomy" id="151549"/>
    <lineage>
        <taxon>Eukaryota</taxon>
        <taxon>Metazoa</taxon>
        <taxon>Ecdysozoa</taxon>
        <taxon>Arthropoda</taxon>
        <taxon>Hexapoda</taxon>
        <taxon>Insecta</taxon>
        <taxon>Pterygota</taxon>
        <taxon>Neoptera</taxon>
        <taxon>Endopterygota</taxon>
        <taxon>Lepidoptera</taxon>
        <taxon>Glossata</taxon>
        <taxon>Ditrysia</taxon>
        <taxon>Tineoidea</taxon>
        <taxon>Psychidae</taxon>
        <taxon>Oiketicinae</taxon>
        <taxon>Eumeta</taxon>
    </lineage>
</organism>
<accession>A0A4C1WMD0</accession>
<sequence length="131" mass="14129">MSLSSATARLRLDRSCLALSVELGVRQHIFKQPGDFGFFGTADFSNPVRKAAKKFDLIFLPIEPKSWAHIALNEHSLCVSPDHPPSILLNASPRASNAKATVRDSFGFLNAAYAQLNSSNSPAVCKVSSNA</sequence>
<gene>
    <name evidence="1" type="ORF">EVAR_87568_1</name>
</gene>
<keyword evidence="2" id="KW-1185">Reference proteome</keyword>
<proteinExistence type="predicted"/>